<accession>A0A285IEK1</accession>
<sequence>MVTAEREWQWKDEGEFAGHVGDPLYYDRVGADAIRAEGERVVKLIEAGDFPFDGTHTGFRAGAGWATPRFPGEMS</sequence>
<dbReference type="Gene3D" id="2.40.380.10">
    <property type="entry name" value="FomD-like"/>
    <property type="match status" value="1"/>
</dbReference>
<feature type="domain" description="DUF402" evidence="1">
    <location>
        <begin position="2"/>
        <end position="50"/>
    </location>
</feature>
<dbReference type="Pfam" id="PF04167">
    <property type="entry name" value="DUF402"/>
    <property type="match status" value="1"/>
</dbReference>
<dbReference type="OrthoDB" id="3815685at2"/>
<dbReference type="SUPFAM" id="SSF159234">
    <property type="entry name" value="FomD-like"/>
    <property type="match status" value="1"/>
</dbReference>
<protein>
    <recommendedName>
        <fullName evidence="1">DUF402 domain-containing protein</fullName>
    </recommendedName>
</protein>
<dbReference type="InterPro" id="IPR007295">
    <property type="entry name" value="DUF402"/>
</dbReference>
<organism evidence="2 3">
    <name type="scientific">Paractinoplanes atraurantiacus</name>
    <dbReference type="NCBI Taxonomy" id="1036182"/>
    <lineage>
        <taxon>Bacteria</taxon>
        <taxon>Bacillati</taxon>
        <taxon>Actinomycetota</taxon>
        <taxon>Actinomycetes</taxon>
        <taxon>Micromonosporales</taxon>
        <taxon>Micromonosporaceae</taxon>
        <taxon>Paractinoplanes</taxon>
    </lineage>
</organism>
<proteinExistence type="predicted"/>
<gene>
    <name evidence="2" type="ORF">SAMN05421748_107239</name>
</gene>
<keyword evidence="3" id="KW-1185">Reference proteome</keyword>
<reference evidence="3" key="1">
    <citation type="submission" date="2017-09" db="EMBL/GenBank/DDBJ databases">
        <authorList>
            <person name="Varghese N."/>
            <person name="Submissions S."/>
        </authorList>
    </citation>
    <scope>NUCLEOTIDE SEQUENCE [LARGE SCALE GENOMIC DNA]</scope>
    <source>
        <strain evidence="3">CGMCC 4.6857</strain>
    </source>
</reference>
<dbReference type="Proteomes" id="UP000219612">
    <property type="component" value="Unassembled WGS sequence"/>
</dbReference>
<name>A0A285IEK1_9ACTN</name>
<dbReference type="AlphaFoldDB" id="A0A285IEK1"/>
<dbReference type="InterPro" id="IPR035930">
    <property type="entry name" value="FomD-like_sf"/>
</dbReference>
<evidence type="ECO:0000313" key="2">
    <source>
        <dbReference type="EMBL" id="SNY45496.1"/>
    </source>
</evidence>
<dbReference type="EMBL" id="OBDY01000007">
    <property type="protein sequence ID" value="SNY45496.1"/>
    <property type="molecule type" value="Genomic_DNA"/>
</dbReference>
<evidence type="ECO:0000259" key="1">
    <source>
        <dbReference type="Pfam" id="PF04167"/>
    </source>
</evidence>
<evidence type="ECO:0000313" key="3">
    <source>
        <dbReference type="Proteomes" id="UP000219612"/>
    </source>
</evidence>
<dbReference type="RefSeq" id="WP_097321411.1">
    <property type="nucleotide sequence ID" value="NZ_OBDY01000007.1"/>
</dbReference>